<feature type="domain" description="CNNM transmembrane" evidence="13">
    <location>
        <begin position="2"/>
        <end position="202"/>
    </location>
</feature>
<evidence type="ECO:0000259" key="12">
    <source>
        <dbReference type="PROSITE" id="PS51371"/>
    </source>
</evidence>
<feature type="transmembrane region" description="Helical" evidence="11">
    <location>
        <begin position="6"/>
        <end position="25"/>
    </location>
</feature>
<dbReference type="Proteomes" id="UP001222275">
    <property type="component" value="Chromosome"/>
</dbReference>
<dbReference type="PANTHER" id="PTHR22777">
    <property type="entry name" value="HEMOLYSIN-RELATED"/>
    <property type="match status" value="1"/>
</dbReference>
<dbReference type="InterPro" id="IPR036318">
    <property type="entry name" value="FAD-bd_PCMH-like_sf"/>
</dbReference>
<comment type="similarity">
    <text evidence="2">Belongs to the UPF0053 family.</text>
</comment>
<evidence type="ECO:0000313" key="14">
    <source>
        <dbReference type="EMBL" id="WEJ63213.1"/>
    </source>
</evidence>
<reference evidence="14 15" key="1">
    <citation type="submission" date="2022-06" db="EMBL/GenBank/DDBJ databases">
        <title>Thiomicrohabdus sp. nov, an obligately chemolithoautotrophic, sulfur-oxidizing bacterium isolated from beach of Guanyin Mountain. Amoy.</title>
        <authorList>
            <person name="Zhu H."/>
        </authorList>
    </citation>
    <scope>NUCLEOTIDE SEQUENCE [LARGE SCALE GENOMIC DNA]</scope>
    <source>
        <strain evidence="14 15">XGS-01</strain>
    </source>
</reference>
<dbReference type="Pfam" id="PF00571">
    <property type="entry name" value="CBS"/>
    <property type="match status" value="2"/>
</dbReference>
<keyword evidence="7 9" id="KW-0129">CBS domain</keyword>
<evidence type="ECO:0000256" key="10">
    <source>
        <dbReference type="PROSITE-ProRule" id="PRU01193"/>
    </source>
</evidence>
<feature type="domain" description="CBS" evidence="12">
    <location>
        <begin position="209"/>
        <end position="270"/>
    </location>
</feature>
<dbReference type="InterPro" id="IPR046342">
    <property type="entry name" value="CBS_dom_sf"/>
</dbReference>
<dbReference type="PANTHER" id="PTHR22777:SF32">
    <property type="entry name" value="UPF0053 INNER MEMBRANE PROTEIN YFJD"/>
    <property type="match status" value="1"/>
</dbReference>
<evidence type="ECO:0000256" key="1">
    <source>
        <dbReference type="ARBA" id="ARBA00004651"/>
    </source>
</evidence>
<keyword evidence="15" id="KW-1185">Reference proteome</keyword>
<evidence type="ECO:0000256" key="7">
    <source>
        <dbReference type="ARBA" id="ARBA00023122"/>
    </source>
</evidence>
<gene>
    <name evidence="14" type="ORF">NR989_02885</name>
</gene>
<keyword evidence="6 10" id="KW-1133">Transmembrane helix</keyword>
<keyword evidence="3" id="KW-1003">Cell membrane</keyword>
<evidence type="ECO:0000256" key="5">
    <source>
        <dbReference type="ARBA" id="ARBA00022737"/>
    </source>
</evidence>
<protein>
    <submittedName>
        <fullName evidence="14">HlyC/CorC family transporter</fullName>
    </submittedName>
</protein>
<feature type="transmembrane region" description="Helical" evidence="11">
    <location>
        <begin position="124"/>
        <end position="146"/>
    </location>
</feature>
<organism evidence="14 15">
    <name type="scientific">Thiomicrorhabdus lithotrophica</name>
    <dbReference type="NCBI Taxonomy" id="2949997"/>
    <lineage>
        <taxon>Bacteria</taxon>
        <taxon>Pseudomonadati</taxon>
        <taxon>Pseudomonadota</taxon>
        <taxon>Gammaproteobacteria</taxon>
        <taxon>Thiotrichales</taxon>
        <taxon>Piscirickettsiaceae</taxon>
        <taxon>Thiomicrorhabdus</taxon>
    </lineage>
</organism>
<dbReference type="Gene3D" id="3.10.580.10">
    <property type="entry name" value="CBS-domain"/>
    <property type="match status" value="1"/>
</dbReference>
<dbReference type="InterPro" id="IPR016169">
    <property type="entry name" value="FAD-bd_PCMH_sub2"/>
</dbReference>
<evidence type="ECO:0000256" key="6">
    <source>
        <dbReference type="ARBA" id="ARBA00022989"/>
    </source>
</evidence>
<comment type="subcellular location">
    <subcellularLocation>
        <location evidence="1">Cell membrane</location>
        <topology evidence="1">Multi-pass membrane protein</topology>
    </subcellularLocation>
</comment>
<dbReference type="InterPro" id="IPR044751">
    <property type="entry name" value="Ion_transp-like_CBS"/>
</dbReference>
<dbReference type="RefSeq" id="WP_275595467.1">
    <property type="nucleotide sequence ID" value="NZ_CP102381.1"/>
</dbReference>
<dbReference type="InterPro" id="IPR000644">
    <property type="entry name" value="CBS_dom"/>
</dbReference>
<proteinExistence type="inferred from homology"/>
<evidence type="ECO:0000256" key="8">
    <source>
        <dbReference type="ARBA" id="ARBA00023136"/>
    </source>
</evidence>
<dbReference type="PROSITE" id="PS51371">
    <property type="entry name" value="CBS"/>
    <property type="match status" value="2"/>
</dbReference>
<evidence type="ECO:0000256" key="3">
    <source>
        <dbReference type="ARBA" id="ARBA00022475"/>
    </source>
</evidence>
<evidence type="ECO:0000313" key="15">
    <source>
        <dbReference type="Proteomes" id="UP001222275"/>
    </source>
</evidence>
<evidence type="ECO:0000256" key="9">
    <source>
        <dbReference type="PROSITE-ProRule" id="PRU00703"/>
    </source>
</evidence>
<name>A0ABY8CGD7_9GAMM</name>
<feature type="transmembrane region" description="Helical" evidence="11">
    <location>
        <begin position="92"/>
        <end position="112"/>
    </location>
</feature>
<dbReference type="CDD" id="cd04590">
    <property type="entry name" value="CBS_pair_CorC_HlyC_assoc"/>
    <property type="match status" value="1"/>
</dbReference>
<dbReference type="Pfam" id="PF03471">
    <property type="entry name" value="CorC_HlyC"/>
    <property type="match status" value="1"/>
</dbReference>
<accession>A0ABY8CGD7</accession>
<dbReference type="SMART" id="SM01091">
    <property type="entry name" value="CorC_HlyC"/>
    <property type="match status" value="1"/>
</dbReference>
<dbReference type="Pfam" id="PF01595">
    <property type="entry name" value="CNNM"/>
    <property type="match status" value="1"/>
</dbReference>
<dbReference type="SUPFAM" id="SSF54631">
    <property type="entry name" value="CBS-domain pair"/>
    <property type="match status" value="1"/>
</dbReference>
<keyword evidence="8 10" id="KW-0472">Membrane</keyword>
<dbReference type="SUPFAM" id="SSF56176">
    <property type="entry name" value="FAD-binding/transporter-associated domain-like"/>
    <property type="match status" value="1"/>
</dbReference>
<feature type="transmembrane region" description="Helical" evidence="11">
    <location>
        <begin position="62"/>
        <end position="86"/>
    </location>
</feature>
<evidence type="ECO:0000256" key="11">
    <source>
        <dbReference type="SAM" id="Phobius"/>
    </source>
</evidence>
<evidence type="ECO:0000256" key="4">
    <source>
        <dbReference type="ARBA" id="ARBA00022692"/>
    </source>
</evidence>
<evidence type="ECO:0000256" key="2">
    <source>
        <dbReference type="ARBA" id="ARBA00006337"/>
    </source>
</evidence>
<dbReference type="Gene3D" id="3.30.465.10">
    <property type="match status" value="1"/>
</dbReference>
<keyword evidence="5" id="KW-0677">Repeat</keyword>
<feature type="domain" description="CBS" evidence="12">
    <location>
        <begin position="276"/>
        <end position="332"/>
    </location>
</feature>
<dbReference type="EMBL" id="CP102381">
    <property type="protein sequence ID" value="WEJ63213.1"/>
    <property type="molecule type" value="Genomic_DNA"/>
</dbReference>
<dbReference type="InterPro" id="IPR005170">
    <property type="entry name" value="Transptr-assoc_dom"/>
</dbReference>
<dbReference type="PROSITE" id="PS51846">
    <property type="entry name" value="CNNM"/>
    <property type="match status" value="1"/>
</dbReference>
<evidence type="ECO:0000259" key="13">
    <source>
        <dbReference type="PROSITE" id="PS51846"/>
    </source>
</evidence>
<keyword evidence="4 10" id="KW-0812">Transmembrane</keyword>
<dbReference type="InterPro" id="IPR002550">
    <property type="entry name" value="CNNM"/>
</dbReference>
<sequence length="434" mass="48207">MNSLDISILFGILALLIILSALFSSSETSMMALNRYRLKHQVKSGHKGAKLAQKLLESPDRLLGVILLGNNFVNIFASSIATIIAMKLIGEAGIALAAGLLTMVVLVFAEVAPKTLAALYPEKIAYPAAYVLTPLLKVLSPVVWLVNFFANGLLKLFGVNIRNVEDAHALTHEELQTLIDEATSQLPEQYRSMLSSVLELENVTVEDVMIPKQDIYAVNVDQPIDQILKEIQKSPYTRVPLYRGSLDEDLIGMLNLRRALPVLMRDEVTLKDIIKITRPAYYIPETTSLNVQLGKFNEHKRRMALIVDEYGDLQGLLTMEDLLEEIVGKLSTDAKSKPENDAVALHEDGSMTIDASEFIRDLNKEFNLTLPTEGPKTLNGLIQEELESLPLPGTCIKVNEYILEVVETSTNSIEVIKLSTFTPSKKKKKVKHDE</sequence>